<evidence type="ECO:0000256" key="9">
    <source>
        <dbReference type="ARBA" id="ARBA00022989"/>
    </source>
</evidence>
<feature type="transmembrane region" description="Helical" evidence="13">
    <location>
        <begin position="12"/>
        <end position="32"/>
    </location>
</feature>
<keyword evidence="16" id="KW-1185">Reference proteome</keyword>
<dbReference type="PANTHER" id="PTHR30529:SF1">
    <property type="entry name" value="CYTOCHROME B561 HOMOLOG 2"/>
    <property type="match status" value="1"/>
</dbReference>
<evidence type="ECO:0000256" key="12">
    <source>
        <dbReference type="ARBA" id="ARBA00037975"/>
    </source>
</evidence>
<evidence type="ECO:0000313" key="15">
    <source>
        <dbReference type="EMBL" id="GGE81938.1"/>
    </source>
</evidence>
<keyword evidence="11 13" id="KW-0472">Membrane</keyword>
<dbReference type="InterPro" id="IPR011577">
    <property type="entry name" value="Cyt_b561_bac/Ni-Hgenase"/>
</dbReference>
<keyword evidence="4" id="KW-1003">Cell membrane</keyword>
<organism evidence="15 16">
    <name type="scientific">Pseudoalteromonas gelatinilytica</name>
    <dbReference type="NCBI Taxonomy" id="1703256"/>
    <lineage>
        <taxon>Bacteria</taxon>
        <taxon>Pseudomonadati</taxon>
        <taxon>Pseudomonadota</taxon>
        <taxon>Gammaproteobacteria</taxon>
        <taxon>Alteromonadales</taxon>
        <taxon>Pseudoalteromonadaceae</taxon>
        <taxon>Pseudoalteromonas</taxon>
    </lineage>
</organism>
<evidence type="ECO:0000256" key="3">
    <source>
        <dbReference type="ARBA" id="ARBA00022448"/>
    </source>
</evidence>
<evidence type="ECO:0000256" key="2">
    <source>
        <dbReference type="ARBA" id="ARBA00004651"/>
    </source>
</evidence>
<evidence type="ECO:0000256" key="6">
    <source>
        <dbReference type="ARBA" id="ARBA00022692"/>
    </source>
</evidence>
<evidence type="ECO:0000313" key="16">
    <source>
        <dbReference type="Proteomes" id="UP000638462"/>
    </source>
</evidence>
<dbReference type="Proteomes" id="UP000638462">
    <property type="component" value="Unassembled WGS sequence"/>
</dbReference>
<keyword evidence="7" id="KW-0479">Metal-binding</keyword>
<keyword evidence="6 13" id="KW-0812">Transmembrane</keyword>
<evidence type="ECO:0000256" key="4">
    <source>
        <dbReference type="ARBA" id="ARBA00022475"/>
    </source>
</evidence>
<keyword evidence="5" id="KW-0349">Heme</keyword>
<evidence type="ECO:0000256" key="5">
    <source>
        <dbReference type="ARBA" id="ARBA00022617"/>
    </source>
</evidence>
<evidence type="ECO:0000256" key="7">
    <source>
        <dbReference type="ARBA" id="ARBA00022723"/>
    </source>
</evidence>
<dbReference type="SUPFAM" id="SSF81342">
    <property type="entry name" value="Transmembrane di-heme cytochromes"/>
    <property type="match status" value="1"/>
</dbReference>
<dbReference type="PANTHER" id="PTHR30529">
    <property type="entry name" value="CYTOCHROME B561"/>
    <property type="match status" value="1"/>
</dbReference>
<protein>
    <submittedName>
        <fullName evidence="15">Cytochrome b</fullName>
    </submittedName>
</protein>
<comment type="cofactor">
    <cofactor evidence="1">
        <name>heme b</name>
        <dbReference type="ChEBI" id="CHEBI:60344"/>
    </cofactor>
</comment>
<gene>
    <name evidence="15" type="primary">yceJ</name>
    <name evidence="15" type="ORF">GCM10008027_03200</name>
</gene>
<sequence length="173" mass="19762">MTKKTQKTHKFLHWLSALLVISVLVLGYYMTWMTDYSLYHWHKSIAVIIAIVWLLRIVYRLYQPFQSTVQTSLTKWLHLYHWGLLILLAVMLLSGAFYSGFGGFGIAVFSWQLVASNYNEAGQAVASSAWLSDFGWQIHILSGYVLSAALSIHILAALKHHFIDKDATLKNMI</sequence>
<comment type="similarity">
    <text evidence="12">Belongs to the cytochrome b561 family.</text>
</comment>
<dbReference type="EMBL" id="BMIT01000001">
    <property type="protein sequence ID" value="GGE81938.1"/>
    <property type="molecule type" value="Genomic_DNA"/>
</dbReference>
<comment type="caution">
    <text evidence="15">The sequence shown here is derived from an EMBL/GenBank/DDBJ whole genome shotgun (WGS) entry which is preliminary data.</text>
</comment>
<proteinExistence type="inferred from homology"/>
<evidence type="ECO:0000259" key="14">
    <source>
        <dbReference type="Pfam" id="PF01292"/>
    </source>
</evidence>
<dbReference type="RefSeq" id="WP_188726827.1">
    <property type="nucleotide sequence ID" value="NZ_BMIT01000001.1"/>
</dbReference>
<dbReference type="Pfam" id="PF01292">
    <property type="entry name" value="Ni_hydr_CYTB"/>
    <property type="match status" value="1"/>
</dbReference>
<comment type="subcellular location">
    <subcellularLocation>
        <location evidence="2">Cell membrane</location>
        <topology evidence="2">Multi-pass membrane protein</topology>
    </subcellularLocation>
</comment>
<feature type="transmembrane region" description="Helical" evidence="13">
    <location>
        <begin position="134"/>
        <end position="158"/>
    </location>
</feature>
<keyword evidence="9 13" id="KW-1133">Transmembrane helix</keyword>
<evidence type="ECO:0000256" key="11">
    <source>
        <dbReference type="ARBA" id="ARBA00023136"/>
    </source>
</evidence>
<accession>A0ABQ1T6A1</accession>
<evidence type="ECO:0000256" key="8">
    <source>
        <dbReference type="ARBA" id="ARBA00022982"/>
    </source>
</evidence>
<keyword evidence="8" id="KW-0249">Electron transport</keyword>
<reference evidence="16" key="1">
    <citation type="journal article" date="2019" name="Int. J. Syst. Evol. Microbiol.">
        <title>The Global Catalogue of Microorganisms (GCM) 10K type strain sequencing project: providing services to taxonomists for standard genome sequencing and annotation.</title>
        <authorList>
            <consortium name="The Broad Institute Genomics Platform"/>
            <consortium name="The Broad Institute Genome Sequencing Center for Infectious Disease"/>
            <person name="Wu L."/>
            <person name="Ma J."/>
        </authorList>
    </citation>
    <scope>NUCLEOTIDE SEQUENCE [LARGE SCALE GENOMIC DNA]</scope>
    <source>
        <strain evidence="16">CGMCC 1.15394</strain>
    </source>
</reference>
<feature type="domain" description="Cytochrome b561 bacterial/Ni-hydrogenase" evidence="14">
    <location>
        <begin position="8"/>
        <end position="173"/>
    </location>
</feature>
<dbReference type="InterPro" id="IPR052168">
    <property type="entry name" value="Cytochrome_b561_oxidase"/>
</dbReference>
<feature type="transmembrane region" description="Helical" evidence="13">
    <location>
        <begin position="82"/>
        <end position="114"/>
    </location>
</feature>
<keyword evidence="3" id="KW-0813">Transport</keyword>
<evidence type="ECO:0000256" key="10">
    <source>
        <dbReference type="ARBA" id="ARBA00023004"/>
    </source>
</evidence>
<evidence type="ECO:0000256" key="1">
    <source>
        <dbReference type="ARBA" id="ARBA00001970"/>
    </source>
</evidence>
<name>A0ABQ1T6A1_9GAMM</name>
<feature type="transmembrane region" description="Helical" evidence="13">
    <location>
        <begin position="44"/>
        <end position="62"/>
    </location>
</feature>
<evidence type="ECO:0000256" key="13">
    <source>
        <dbReference type="SAM" id="Phobius"/>
    </source>
</evidence>
<keyword evidence="10" id="KW-0408">Iron</keyword>
<dbReference type="InterPro" id="IPR016174">
    <property type="entry name" value="Di-haem_cyt_TM"/>
</dbReference>